<dbReference type="Gene3D" id="1.10.510.10">
    <property type="entry name" value="Transferase(Phosphotransferase) domain 1"/>
    <property type="match status" value="1"/>
</dbReference>
<gene>
    <name evidence="2" type="ORF">M9458_003075</name>
</gene>
<proteinExistence type="predicted"/>
<feature type="non-terminal residue" evidence="2">
    <location>
        <position position="1"/>
    </location>
</feature>
<dbReference type="AlphaFoldDB" id="A0ABD0RNB3"/>
<dbReference type="PROSITE" id="PS50011">
    <property type="entry name" value="PROTEIN_KINASE_DOM"/>
    <property type="match status" value="1"/>
</dbReference>
<name>A0ABD0RNB3_CIRMR</name>
<keyword evidence="3" id="KW-1185">Reference proteome</keyword>
<comment type="caution">
    <text evidence="2">The sequence shown here is derived from an EMBL/GenBank/DDBJ whole genome shotgun (WGS) entry which is preliminary data.</text>
</comment>
<reference evidence="2 3" key="1">
    <citation type="submission" date="2024-05" db="EMBL/GenBank/DDBJ databases">
        <title>Genome sequencing and assembly of Indian major carp, Cirrhinus mrigala (Hamilton, 1822).</title>
        <authorList>
            <person name="Mohindra V."/>
            <person name="Chowdhury L.M."/>
            <person name="Lal K."/>
            <person name="Jena J.K."/>
        </authorList>
    </citation>
    <scope>NUCLEOTIDE SEQUENCE [LARGE SCALE GENOMIC DNA]</scope>
    <source>
        <strain evidence="2">CM1030</strain>
        <tissue evidence="2">Blood</tissue>
    </source>
</reference>
<evidence type="ECO:0000259" key="1">
    <source>
        <dbReference type="PROSITE" id="PS50011"/>
    </source>
</evidence>
<feature type="domain" description="Protein kinase" evidence="1">
    <location>
        <begin position="1"/>
        <end position="52"/>
    </location>
</feature>
<protein>
    <recommendedName>
        <fullName evidence="1">Protein kinase domain-containing protein</fullName>
    </recommendedName>
</protein>
<dbReference type="SUPFAM" id="SSF56112">
    <property type="entry name" value="Protein kinase-like (PK-like)"/>
    <property type="match status" value="1"/>
</dbReference>
<organism evidence="2 3">
    <name type="scientific">Cirrhinus mrigala</name>
    <name type="common">Mrigala</name>
    <dbReference type="NCBI Taxonomy" id="683832"/>
    <lineage>
        <taxon>Eukaryota</taxon>
        <taxon>Metazoa</taxon>
        <taxon>Chordata</taxon>
        <taxon>Craniata</taxon>
        <taxon>Vertebrata</taxon>
        <taxon>Euteleostomi</taxon>
        <taxon>Actinopterygii</taxon>
        <taxon>Neopterygii</taxon>
        <taxon>Teleostei</taxon>
        <taxon>Ostariophysi</taxon>
        <taxon>Cypriniformes</taxon>
        <taxon>Cyprinidae</taxon>
        <taxon>Labeoninae</taxon>
        <taxon>Labeonini</taxon>
        <taxon>Cirrhinus</taxon>
    </lineage>
</organism>
<dbReference type="InterPro" id="IPR011009">
    <property type="entry name" value="Kinase-like_dom_sf"/>
</dbReference>
<accession>A0ABD0RNB3</accession>
<evidence type="ECO:0000313" key="3">
    <source>
        <dbReference type="Proteomes" id="UP001529510"/>
    </source>
</evidence>
<sequence>IADFGLSKWRQLSITKGSGSKPAEMGGTVIYMPPEEYEPSKNRRADVKYDMY</sequence>
<dbReference type="EMBL" id="JAMKFB020000002">
    <property type="protein sequence ID" value="KAL0199888.1"/>
    <property type="molecule type" value="Genomic_DNA"/>
</dbReference>
<dbReference type="Proteomes" id="UP001529510">
    <property type="component" value="Unassembled WGS sequence"/>
</dbReference>
<evidence type="ECO:0000313" key="2">
    <source>
        <dbReference type="EMBL" id="KAL0199888.1"/>
    </source>
</evidence>
<dbReference type="InterPro" id="IPR000719">
    <property type="entry name" value="Prot_kinase_dom"/>
</dbReference>
<feature type="non-terminal residue" evidence="2">
    <location>
        <position position="52"/>
    </location>
</feature>